<dbReference type="AlphaFoldDB" id="I1A5H4"/>
<dbReference type="GO" id="GO:0015031">
    <property type="term" value="P:protein transport"/>
    <property type="evidence" value="ECO:0007669"/>
    <property type="project" value="UniProtKB-KW"/>
</dbReference>
<keyword evidence="3" id="KW-1003">Cell membrane</keyword>
<organism evidence="12 13">
    <name type="scientific">Mycoplasmopsis canis UFG4</name>
    <dbReference type="NCBI Taxonomy" id="1131455"/>
    <lineage>
        <taxon>Bacteria</taxon>
        <taxon>Bacillati</taxon>
        <taxon>Mycoplasmatota</taxon>
        <taxon>Mycoplasmoidales</taxon>
        <taxon>Metamycoplasmataceae</taxon>
        <taxon>Mycoplasmopsis</taxon>
    </lineage>
</organism>
<dbReference type="Proteomes" id="UP000006229">
    <property type="component" value="Unassembled WGS sequence"/>
</dbReference>
<evidence type="ECO:0000259" key="11">
    <source>
        <dbReference type="PROSITE" id="PS50928"/>
    </source>
</evidence>
<dbReference type="Pfam" id="PF00528">
    <property type="entry name" value="BPD_transp_1"/>
    <property type="match status" value="1"/>
</dbReference>
<keyword evidence="13" id="KW-1185">Reference proteome</keyword>
<evidence type="ECO:0000256" key="7">
    <source>
        <dbReference type="ARBA" id="ARBA00022989"/>
    </source>
</evidence>
<feature type="transmembrane region" description="Helical" evidence="10">
    <location>
        <begin position="399"/>
        <end position="425"/>
    </location>
</feature>
<feature type="transmembrane region" description="Helical" evidence="10">
    <location>
        <begin position="283"/>
        <end position="310"/>
    </location>
</feature>
<keyword evidence="7 10" id="KW-1133">Transmembrane helix</keyword>
<keyword evidence="5" id="KW-0571">Peptide transport</keyword>
<evidence type="ECO:0000256" key="2">
    <source>
        <dbReference type="ARBA" id="ARBA00022448"/>
    </source>
</evidence>
<comment type="subcellular location">
    <subcellularLocation>
        <location evidence="1 10">Cell membrane</location>
        <topology evidence="1 10">Multi-pass membrane protein</topology>
    </subcellularLocation>
</comment>
<feature type="transmembrane region" description="Helical" evidence="10">
    <location>
        <begin position="49"/>
        <end position="71"/>
    </location>
</feature>
<keyword evidence="8 10" id="KW-0472">Membrane</keyword>
<dbReference type="PANTHER" id="PTHR43386:SF24">
    <property type="entry name" value="OLIGOPEPTIDE TRANSPORT SYSTEM PERMEASE PROTEIN AMID"/>
    <property type="match status" value="1"/>
</dbReference>
<dbReference type="PATRIC" id="fig|1131455.3.peg.327"/>
<dbReference type="SUPFAM" id="SSF161098">
    <property type="entry name" value="MetI-like"/>
    <property type="match status" value="1"/>
</dbReference>
<keyword evidence="4 10" id="KW-0812">Transmembrane</keyword>
<dbReference type="PANTHER" id="PTHR43386">
    <property type="entry name" value="OLIGOPEPTIDE TRANSPORT SYSTEM PERMEASE PROTEIN APPC"/>
    <property type="match status" value="1"/>
</dbReference>
<evidence type="ECO:0000256" key="3">
    <source>
        <dbReference type="ARBA" id="ARBA00022475"/>
    </source>
</evidence>
<dbReference type="InterPro" id="IPR050366">
    <property type="entry name" value="BP-dependent_transpt_permease"/>
</dbReference>
<dbReference type="InterPro" id="IPR000515">
    <property type="entry name" value="MetI-like"/>
</dbReference>
<dbReference type="CDD" id="cd06261">
    <property type="entry name" value="TM_PBP2"/>
    <property type="match status" value="1"/>
</dbReference>
<evidence type="ECO:0000256" key="5">
    <source>
        <dbReference type="ARBA" id="ARBA00022856"/>
    </source>
</evidence>
<comment type="caution">
    <text evidence="12">The sequence shown here is derived from an EMBL/GenBank/DDBJ whole genome shotgun (WGS) entry which is preliminary data.</text>
</comment>
<evidence type="ECO:0000256" key="10">
    <source>
        <dbReference type="RuleBase" id="RU363032"/>
    </source>
</evidence>
<gene>
    <name evidence="12" type="ORF">MCANUFG4_01616</name>
</gene>
<dbReference type="PROSITE" id="PS50928">
    <property type="entry name" value="ABC_TM1"/>
    <property type="match status" value="1"/>
</dbReference>
<evidence type="ECO:0000313" key="13">
    <source>
        <dbReference type="Proteomes" id="UP000006229"/>
    </source>
</evidence>
<name>I1A5H4_9BACT</name>
<dbReference type="GO" id="GO:0055085">
    <property type="term" value="P:transmembrane transport"/>
    <property type="evidence" value="ECO:0007669"/>
    <property type="project" value="InterPro"/>
</dbReference>
<comment type="similarity">
    <text evidence="9">Belongs to the binding-protein-dependent transport system permease family. OppBC subfamily.</text>
</comment>
<dbReference type="GO" id="GO:0005886">
    <property type="term" value="C:plasma membrane"/>
    <property type="evidence" value="ECO:0007669"/>
    <property type="project" value="UniProtKB-SubCell"/>
</dbReference>
<keyword evidence="6" id="KW-0653">Protein transport</keyword>
<sequence length="437" mass="48284">MTTKDFNKKYKLNIDNIENPFNFAPKTNNFSNVAGKPKKLVIEIFKRFFLSWPSVLFLIVFLIVLITSLVVSSYSPYNADNSVENTIQLNLIGDKIGQSTKTGSSFVKSLPSLWSGKINSDLVLSDRDFSANARFWANPNNYGGYLWAEFDQAQYISYNLESGTRFIDFYKWHEVDSINIIFKESKIPLNITAAEAKKYYAQALEANPQIHLKTFLGTTNSGIDIWTQSWIGTWRAIRLALIVATLQTIIGVAIGSYLGFHVGTAIDTVIMRLIDIFSAPPTLIWLLLFATLFGTTDLTLGFALVFVGWVGSVGRTRLFIITVKDSEFITASQSIGASKARLIYKHALPSIIGKIATSYVASIPSIILSVSSLAFLGFFQSDNANLGKIISSAPAEAAVNVWVLLLPSLILLSISVSLHFIALGVHDALDPKIIKSR</sequence>
<evidence type="ECO:0000256" key="4">
    <source>
        <dbReference type="ARBA" id="ARBA00022692"/>
    </source>
</evidence>
<dbReference type="Gene3D" id="1.10.3720.10">
    <property type="entry name" value="MetI-like"/>
    <property type="match status" value="1"/>
</dbReference>
<dbReference type="OrthoDB" id="9788103at2"/>
<proteinExistence type="inferred from homology"/>
<feature type="domain" description="ABC transmembrane type-1" evidence="11">
    <location>
        <begin position="237"/>
        <end position="422"/>
    </location>
</feature>
<reference evidence="12 13" key="1">
    <citation type="journal article" date="2012" name="J. Bacteriol.">
        <title>Genome annotation of five Mycoplasma canis strains.</title>
        <authorList>
            <person name="Brown D.R."/>
            <person name="May M."/>
            <person name="Michaels D.L."/>
            <person name="Barbet A.F."/>
        </authorList>
    </citation>
    <scope>NUCLEOTIDE SEQUENCE [LARGE SCALE GENOMIC DNA]</scope>
    <source>
        <strain evidence="12 13">UFG4</strain>
    </source>
</reference>
<feature type="transmembrane region" description="Helical" evidence="10">
    <location>
        <begin position="359"/>
        <end position="379"/>
    </location>
</feature>
<dbReference type="RefSeq" id="WP_004795768.1">
    <property type="nucleotide sequence ID" value="NZ_AJFU01000005.1"/>
</dbReference>
<evidence type="ECO:0000313" key="12">
    <source>
        <dbReference type="EMBL" id="EIE41745.1"/>
    </source>
</evidence>
<evidence type="ECO:0000256" key="6">
    <source>
        <dbReference type="ARBA" id="ARBA00022927"/>
    </source>
</evidence>
<dbReference type="EMBL" id="AJFU01000005">
    <property type="protein sequence ID" value="EIE41745.1"/>
    <property type="molecule type" value="Genomic_DNA"/>
</dbReference>
<protein>
    <submittedName>
        <fullName evidence="12">Peptide/nickel transport system permease protein</fullName>
    </submittedName>
</protein>
<accession>I1A5H4</accession>
<feature type="transmembrane region" description="Helical" evidence="10">
    <location>
        <begin position="239"/>
        <end position="263"/>
    </location>
</feature>
<evidence type="ECO:0000256" key="1">
    <source>
        <dbReference type="ARBA" id="ARBA00004651"/>
    </source>
</evidence>
<evidence type="ECO:0000256" key="8">
    <source>
        <dbReference type="ARBA" id="ARBA00023136"/>
    </source>
</evidence>
<dbReference type="GO" id="GO:0015833">
    <property type="term" value="P:peptide transport"/>
    <property type="evidence" value="ECO:0007669"/>
    <property type="project" value="UniProtKB-KW"/>
</dbReference>
<dbReference type="InterPro" id="IPR035906">
    <property type="entry name" value="MetI-like_sf"/>
</dbReference>
<keyword evidence="2 10" id="KW-0813">Transport</keyword>
<evidence type="ECO:0000256" key="9">
    <source>
        <dbReference type="ARBA" id="ARBA00024202"/>
    </source>
</evidence>